<protein>
    <submittedName>
        <fullName evidence="2">Protein_kinase_A_regulatory_subunit</fullName>
    </submittedName>
</protein>
<dbReference type="PRINTS" id="PR00103">
    <property type="entry name" value="CAMPKINASE"/>
</dbReference>
<dbReference type="Proteomes" id="UP000319462">
    <property type="component" value="Chromosome 13"/>
</dbReference>
<name>A0A3P3Z0X4_LEIBR</name>
<sequence length="510" mass="57277">MSAEDTPVSLFLQACKQEGVKTPNPKLVEFFQSHETFDSILEIDLRNNYAGNRGLLAVLDVIGHLNCFRCLNAMDQKLYNSDLNEEAVKGNTVIDRIVEVFRAHPTANSLKLSNNPISNYAGRKLLSLAQVNSRMCLIEVNDTRIDFELRNKIAKQCEENTRNMWNAEQEVSEKPDGVFGESLAWVPTQVTADLTSLGAGRARRQTVQVAGIDPEAAKNYVAPVYEKSQEDTSMICKLLSHNVLFSFLGSKDILTVAGAMYRVELVKDECVIEFGQAHCDRLYVIQSGEADILKEGQKVFVKREGMAVGELELLYDTPAVATVKVSTETLVAWVLDRETYRNLVMGSCMRRRDTYVSMLAKVPFLQSLDIYERMQVADALTSDEFATGDYIIHYNEEGEWLYIIIEGTVEVIGRDEAGNKTKVCEFHSGDHIGELEFLNNHRTVADVVAVTDVTTAKLNRRHFEMCMGPVMDVLRRDMASTKYEYYQQLLQQQSAVAGRPSKMTRATGKG</sequence>
<dbReference type="AlphaFoldDB" id="A0A3P3Z0X4"/>
<dbReference type="Gene3D" id="2.60.120.10">
    <property type="entry name" value="Jelly Rolls"/>
    <property type="match status" value="2"/>
</dbReference>
<evidence type="ECO:0000259" key="1">
    <source>
        <dbReference type="PROSITE" id="PS50042"/>
    </source>
</evidence>
<dbReference type="PANTHER" id="PTHR11635">
    <property type="entry name" value="CAMP-DEPENDENT PROTEIN KINASE REGULATORY CHAIN"/>
    <property type="match status" value="1"/>
</dbReference>
<dbReference type="GO" id="GO:0030552">
    <property type="term" value="F:cAMP binding"/>
    <property type="evidence" value="ECO:0007669"/>
    <property type="project" value="TreeGrafter"/>
</dbReference>
<dbReference type="InterPro" id="IPR032675">
    <property type="entry name" value="LRR_dom_sf"/>
</dbReference>
<dbReference type="SUPFAM" id="SSF52047">
    <property type="entry name" value="RNI-like"/>
    <property type="match status" value="1"/>
</dbReference>
<dbReference type="RefSeq" id="XP_001563159.1">
    <property type="nucleotide sequence ID" value="XM_001563109.1"/>
</dbReference>
<organism evidence="2 3">
    <name type="scientific">Leishmania braziliensis MHOM/BR/75/M2904</name>
    <dbReference type="NCBI Taxonomy" id="420245"/>
    <lineage>
        <taxon>Eukaryota</taxon>
        <taxon>Discoba</taxon>
        <taxon>Euglenozoa</taxon>
        <taxon>Kinetoplastea</taxon>
        <taxon>Metakinetoplastina</taxon>
        <taxon>Trypanosomatida</taxon>
        <taxon>Trypanosomatidae</taxon>
        <taxon>Leishmaniinae</taxon>
        <taxon>Leishmania</taxon>
        <taxon>Leishmania braziliensis species complex</taxon>
    </lineage>
</organism>
<dbReference type="FunFam" id="2.60.120.10:FF:000148">
    <property type="entry name" value="Protein kinase A regulatory subunit"/>
    <property type="match status" value="1"/>
</dbReference>
<evidence type="ECO:0000313" key="3">
    <source>
        <dbReference type="Proteomes" id="UP000319462"/>
    </source>
</evidence>
<feature type="domain" description="Cyclic nucleotide-binding" evidence="1">
    <location>
        <begin position="364"/>
        <end position="484"/>
    </location>
</feature>
<dbReference type="PANTHER" id="PTHR11635:SF152">
    <property type="entry name" value="CAMP-DEPENDENT PROTEIN KINASE TYPE I REGULATORY SUBUNIT-RELATED"/>
    <property type="match status" value="1"/>
</dbReference>
<reference evidence="2 3" key="1">
    <citation type="submission" date="2018-09" db="EMBL/GenBank/DDBJ databases">
        <authorList>
            <person name="Peiro R."/>
            <person name="Begona"/>
            <person name="Cbmso G."/>
            <person name="Lopez M."/>
            <person name="Gonzalez S."/>
        </authorList>
    </citation>
    <scope>NUCLEOTIDE SEQUENCE [LARGE SCALE GENOMIC DNA]</scope>
</reference>
<dbReference type="SMART" id="SM00100">
    <property type="entry name" value="cNMP"/>
    <property type="match status" value="2"/>
</dbReference>
<dbReference type="SMR" id="A0A3P3Z0X4"/>
<dbReference type="Pfam" id="PF00027">
    <property type="entry name" value="cNMP_binding"/>
    <property type="match status" value="2"/>
</dbReference>
<accession>A0A3P3Z0X4</accession>
<dbReference type="GO" id="GO:0005829">
    <property type="term" value="C:cytosol"/>
    <property type="evidence" value="ECO:0007669"/>
    <property type="project" value="TreeGrafter"/>
</dbReference>
<dbReference type="GO" id="GO:0004862">
    <property type="term" value="F:cAMP-dependent protein kinase inhibitor activity"/>
    <property type="evidence" value="ECO:0007669"/>
    <property type="project" value="TreeGrafter"/>
</dbReference>
<dbReference type="PROSITE" id="PS50042">
    <property type="entry name" value="CNMP_BINDING_3"/>
    <property type="match status" value="2"/>
</dbReference>
<dbReference type="InterPro" id="IPR018490">
    <property type="entry name" value="cNMP-bd_dom_sf"/>
</dbReference>
<evidence type="ECO:0000313" key="2">
    <source>
        <dbReference type="EMBL" id="SYZ63806.1"/>
    </source>
</evidence>
<dbReference type="InterPro" id="IPR014710">
    <property type="entry name" value="RmlC-like_jellyroll"/>
</dbReference>
<dbReference type="CDD" id="cd00038">
    <property type="entry name" value="CAP_ED"/>
    <property type="match status" value="2"/>
</dbReference>
<proteinExistence type="predicted"/>
<dbReference type="EMBL" id="LS997612">
    <property type="protein sequence ID" value="SYZ63806.1"/>
    <property type="molecule type" value="Genomic_DNA"/>
</dbReference>
<dbReference type="GO" id="GO:0034236">
    <property type="term" value="F:protein kinase A catalytic subunit binding"/>
    <property type="evidence" value="ECO:0007669"/>
    <property type="project" value="TreeGrafter"/>
</dbReference>
<dbReference type="FunFam" id="3.80.10.10:FF:000650">
    <property type="entry name" value="Protein kinase A regulatory subunit"/>
    <property type="match status" value="1"/>
</dbReference>
<dbReference type="SUPFAM" id="SSF51206">
    <property type="entry name" value="cAMP-binding domain-like"/>
    <property type="match status" value="2"/>
</dbReference>
<feature type="domain" description="Cyclic nucleotide-binding" evidence="1">
    <location>
        <begin position="244"/>
        <end position="361"/>
    </location>
</feature>
<dbReference type="KEGG" id="lbz:LBRM_13_0150"/>
<dbReference type="InterPro" id="IPR000595">
    <property type="entry name" value="cNMP-bd_dom"/>
</dbReference>
<gene>
    <name evidence="2" type="ORF">LBRM2904_13.0160</name>
</gene>
<dbReference type="VEuPathDB" id="TriTrypDB:LbrM.13.0150"/>
<dbReference type="Gene3D" id="3.80.10.10">
    <property type="entry name" value="Ribonuclease Inhibitor"/>
    <property type="match status" value="1"/>
</dbReference>
<dbReference type="GO" id="GO:0005952">
    <property type="term" value="C:cAMP-dependent protein kinase complex"/>
    <property type="evidence" value="ECO:0007669"/>
    <property type="project" value="InterPro"/>
</dbReference>
<dbReference type="InterPro" id="IPR050503">
    <property type="entry name" value="cAMP-dep_PK_reg_su-like"/>
</dbReference>